<dbReference type="GO" id="GO:0042138">
    <property type="term" value="P:meiotic DNA double-strand break formation"/>
    <property type="evidence" value="ECO:0007669"/>
    <property type="project" value="TreeGrafter"/>
</dbReference>
<dbReference type="AlphaFoldDB" id="A0A4S8K2U2"/>
<evidence type="ECO:0000256" key="2">
    <source>
        <dbReference type="SAM" id="MobiDB-lite"/>
    </source>
</evidence>
<feature type="coiled-coil region" evidence="1">
    <location>
        <begin position="146"/>
        <end position="180"/>
    </location>
</feature>
<dbReference type="GO" id="GO:0009553">
    <property type="term" value="P:embryo sac development"/>
    <property type="evidence" value="ECO:0007669"/>
    <property type="project" value="TreeGrafter"/>
</dbReference>
<dbReference type="EMBL" id="PYDT01000002">
    <property type="protein sequence ID" value="THU69097.1"/>
    <property type="molecule type" value="Genomic_DNA"/>
</dbReference>
<comment type="caution">
    <text evidence="3">The sequence shown here is derived from an EMBL/GenBank/DDBJ whole genome shotgun (WGS) entry which is preliminary data.</text>
</comment>
<evidence type="ECO:0000313" key="3">
    <source>
        <dbReference type="EMBL" id="THU69097.1"/>
    </source>
</evidence>
<proteinExistence type="predicted"/>
<keyword evidence="4" id="KW-1185">Reference proteome</keyword>
<dbReference type="GO" id="GO:0005634">
    <property type="term" value="C:nucleus"/>
    <property type="evidence" value="ECO:0007669"/>
    <property type="project" value="TreeGrafter"/>
</dbReference>
<evidence type="ECO:0000313" key="4">
    <source>
        <dbReference type="Proteomes" id="UP000317650"/>
    </source>
</evidence>
<organism evidence="3 4">
    <name type="scientific">Musa balbisiana</name>
    <name type="common">Banana</name>
    <dbReference type="NCBI Taxonomy" id="52838"/>
    <lineage>
        <taxon>Eukaryota</taxon>
        <taxon>Viridiplantae</taxon>
        <taxon>Streptophyta</taxon>
        <taxon>Embryophyta</taxon>
        <taxon>Tracheophyta</taxon>
        <taxon>Spermatophyta</taxon>
        <taxon>Magnoliopsida</taxon>
        <taxon>Liliopsida</taxon>
        <taxon>Zingiberales</taxon>
        <taxon>Musaceae</taxon>
        <taxon>Musa</taxon>
    </lineage>
</organism>
<name>A0A4S8K2U2_MUSBA</name>
<dbReference type="GO" id="GO:0009556">
    <property type="term" value="P:microsporogenesis"/>
    <property type="evidence" value="ECO:0007669"/>
    <property type="project" value="TreeGrafter"/>
</dbReference>
<dbReference type="GO" id="GO:0070192">
    <property type="term" value="P:chromosome organization involved in meiotic cell cycle"/>
    <property type="evidence" value="ECO:0007669"/>
    <property type="project" value="InterPro"/>
</dbReference>
<feature type="region of interest" description="Disordered" evidence="2">
    <location>
        <begin position="14"/>
        <end position="54"/>
    </location>
</feature>
<sequence>MKLRINKACDLGSISVLPPRRSGGMSSGGDGLGRSQASQIRSQSQQSFSQGMSLSQLSQSSFEEPLVNDQRFGSQEKDNSLRKISSLAPIALTREESQLQLTRASSNVMHRWNAASMSDNRFQVSEELEHKLRHIESSINRFGMILDSVQSDVMQVNRAAKELSLEVEGIRQKVSLLENSMQQMVKWEDDIKAFLGGSLTSISDQLIKISSSGKVNEIAQVVATLQEQMFSRLARLECEICRIFSEKEVRESGIKSSNNQHSVKFQSPMSGNYMDIKESLKGDIEEKKVSAAPLMSNKQRSPPSKKEGKLESFKSQLTEPKHTVKHKHIIPHTKQEEFVRVIVDLDEESDGGISCLVVNKGTGKKSSFMEEVQEDTLRILRKARRKKKTDEFNYCCLR</sequence>
<gene>
    <name evidence="3" type="ORF">C4D60_Mb08t10800</name>
</gene>
<feature type="region of interest" description="Disordered" evidence="2">
    <location>
        <begin position="289"/>
        <end position="316"/>
    </location>
</feature>
<dbReference type="Proteomes" id="UP000317650">
    <property type="component" value="Chromosome 8"/>
</dbReference>
<evidence type="ECO:0000256" key="1">
    <source>
        <dbReference type="SAM" id="Coils"/>
    </source>
</evidence>
<dbReference type="PANTHER" id="PTHR37695">
    <property type="entry name" value="RECOMBINATION INITIATION DEFECTS 3-RELATED"/>
    <property type="match status" value="1"/>
</dbReference>
<feature type="compositionally biased region" description="Low complexity" evidence="2">
    <location>
        <begin position="33"/>
        <end position="54"/>
    </location>
</feature>
<dbReference type="STRING" id="52838.A0A4S8K2U2"/>
<reference evidence="3 4" key="1">
    <citation type="journal article" date="2019" name="Nat. Plants">
        <title>Genome sequencing of Musa balbisiana reveals subgenome evolution and function divergence in polyploid bananas.</title>
        <authorList>
            <person name="Yao X."/>
        </authorList>
    </citation>
    <scope>NUCLEOTIDE SEQUENCE [LARGE SCALE GENOMIC DNA]</scope>
    <source>
        <strain evidence="4">cv. DH-PKW</strain>
        <tissue evidence="3">Leaves</tissue>
    </source>
</reference>
<keyword evidence="1" id="KW-0175">Coiled coil</keyword>
<accession>A0A4S8K2U2</accession>
<protein>
    <recommendedName>
        <fullName evidence="5">Protein PAIR1</fullName>
    </recommendedName>
</protein>
<dbReference type="PANTHER" id="PTHR37695:SF1">
    <property type="entry name" value="RECOMBINATION INITIATION DEFECTS 3-RELATED"/>
    <property type="match status" value="1"/>
</dbReference>
<dbReference type="InterPro" id="IPR034546">
    <property type="entry name" value="PAIR1"/>
</dbReference>
<evidence type="ECO:0008006" key="5">
    <source>
        <dbReference type="Google" id="ProtNLM"/>
    </source>
</evidence>